<organism evidence="1 2">
    <name type="scientific">Porphyromonas gingivalis (strain ATCC 33277 / DSM 20709 / CIP 103683 / JCM 12257 / NCTC 11834 / 2561)</name>
    <dbReference type="NCBI Taxonomy" id="431947"/>
    <lineage>
        <taxon>Bacteria</taxon>
        <taxon>Pseudomonadati</taxon>
        <taxon>Bacteroidota</taxon>
        <taxon>Bacteroidia</taxon>
        <taxon>Bacteroidales</taxon>
        <taxon>Porphyromonadaceae</taxon>
        <taxon>Porphyromonas</taxon>
    </lineage>
</organism>
<evidence type="ECO:0000313" key="2">
    <source>
        <dbReference type="Proteomes" id="UP000008842"/>
    </source>
</evidence>
<protein>
    <submittedName>
        <fullName evidence="1">Uncharacterized protein</fullName>
    </submittedName>
</protein>
<name>B2RIM3_PORG3</name>
<gene>
    <name evidence="1" type="ordered locus">PGN_0699</name>
</gene>
<sequence>MTIPHFFRGLYRFYSSPFDCFLSGREKFPRQPTKIIFPAGKSISKGFGYISKAFGYIYESFVYISETFE</sequence>
<dbReference type="Proteomes" id="UP000008842">
    <property type="component" value="Chromosome"/>
</dbReference>
<dbReference type="EMBL" id="AP009380">
    <property type="protein sequence ID" value="BAG33218.1"/>
    <property type="molecule type" value="Genomic_DNA"/>
</dbReference>
<accession>B2RIM3</accession>
<dbReference type="HOGENOM" id="CLU_2772390_0_0_10"/>
<reference evidence="1 2" key="1">
    <citation type="journal article" date="2008" name="DNA Res.">
        <title>Determination of the genome sequence of Porphyromonas gingivalis strain ATCC 33277 and genomic comparison with strain W83 revealed extensive genome rearrangements in P. gingivalis.</title>
        <authorList>
            <person name="Naito M."/>
            <person name="Hirakawa H."/>
            <person name="Yamashita A."/>
            <person name="Ohara N."/>
            <person name="Shoji M."/>
            <person name="Yukitake H."/>
            <person name="Nakayama K."/>
            <person name="Toh H."/>
            <person name="Yoshimura F."/>
            <person name="Kuhara S."/>
            <person name="Hattori M."/>
            <person name="Hayashi T."/>
            <person name="Nakayama K."/>
        </authorList>
    </citation>
    <scope>NUCLEOTIDE SEQUENCE [LARGE SCALE GENOMIC DNA]</scope>
    <source>
        <strain evidence="2">ATCC 33277 / DSM 20709 / CIP 103683 / JCM 12257 / NCTC 11834 / 2561</strain>
    </source>
</reference>
<dbReference type="AlphaFoldDB" id="B2RIM3"/>
<proteinExistence type="predicted"/>
<dbReference type="KEGG" id="pgn:PGN_0699"/>
<evidence type="ECO:0000313" key="1">
    <source>
        <dbReference type="EMBL" id="BAG33218.1"/>
    </source>
</evidence>